<accession>A0A846WFR7</accession>
<keyword evidence="1" id="KW-0472">Membrane</keyword>
<dbReference type="EMBL" id="JAAXPC010000001">
    <property type="protein sequence ID" value="NKY00464.1"/>
    <property type="molecule type" value="Genomic_DNA"/>
</dbReference>
<keyword evidence="1" id="KW-0812">Transmembrane</keyword>
<evidence type="ECO:0000313" key="3">
    <source>
        <dbReference type="Proteomes" id="UP000563898"/>
    </source>
</evidence>
<feature type="transmembrane region" description="Helical" evidence="1">
    <location>
        <begin position="392"/>
        <end position="415"/>
    </location>
</feature>
<evidence type="ECO:0008006" key="4">
    <source>
        <dbReference type="Google" id="ProtNLM"/>
    </source>
</evidence>
<organism evidence="2 3">
    <name type="scientific">Gordonia polyisoprenivorans</name>
    <dbReference type="NCBI Taxonomy" id="84595"/>
    <lineage>
        <taxon>Bacteria</taxon>
        <taxon>Bacillati</taxon>
        <taxon>Actinomycetota</taxon>
        <taxon>Actinomycetes</taxon>
        <taxon>Mycobacteriales</taxon>
        <taxon>Gordoniaceae</taxon>
        <taxon>Gordonia</taxon>
    </lineage>
</organism>
<gene>
    <name evidence="2" type="ORF">HGA05_02575</name>
</gene>
<evidence type="ECO:0000256" key="1">
    <source>
        <dbReference type="SAM" id="Phobius"/>
    </source>
</evidence>
<feature type="transmembrane region" description="Helical" evidence="1">
    <location>
        <begin position="331"/>
        <end position="354"/>
    </location>
</feature>
<feature type="transmembrane region" description="Helical" evidence="1">
    <location>
        <begin position="297"/>
        <end position="319"/>
    </location>
</feature>
<feature type="transmembrane region" description="Helical" evidence="1">
    <location>
        <begin position="98"/>
        <end position="120"/>
    </location>
</feature>
<feature type="transmembrane region" description="Helical" evidence="1">
    <location>
        <begin position="223"/>
        <end position="244"/>
    </location>
</feature>
<feature type="transmembrane region" description="Helical" evidence="1">
    <location>
        <begin position="33"/>
        <end position="54"/>
    </location>
</feature>
<keyword evidence="1" id="KW-1133">Transmembrane helix</keyword>
<proteinExistence type="predicted"/>
<dbReference type="RefSeq" id="WP_006370762.1">
    <property type="nucleotide sequence ID" value="NZ_JAAXPC010000001.1"/>
</dbReference>
<dbReference type="Proteomes" id="UP000563898">
    <property type="component" value="Unassembled WGS sequence"/>
</dbReference>
<evidence type="ECO:0000313" key="2">
    <source>
        <dbReference type="EMBL" id="NKY00464.1"/>
    </source>
</evidence>
<protein>
    <recommendedName>
        <fullName evidence="4">Polysaccharide biosynthesis protein</fullName>
    </recommendedName>
</protein>
<feature type="transmembrane region" description="Helical" evidence="1">
    <location>
        <begin position="366"/>
        <end position="386"/>
    </location>
</feature>
<reference evidence="2 3" key="1">
    <citation type="submission" date="2020-04" db="EMBL/GenBank/DDBJ databases">
        <title>MicrobeNet Type strains.</title>
        <authorList>
            <person name="Nicholson A.C."/>
        </authorList>
    </citation>
    <scope>NUCLEOTIDE SEQUENCE [LARGE SCALE GENOMIC DNA]</scope>
    <source>
        <strain evidence="2 3">ATCC BAA-14</strain>
    </source>
</reference>
<name>A0A846WFR7_9ACTN</name>
<sequence>MNDTERVEPTSSGRSGELWGRWKSLVSRIAAQPLLITQMLYSAAGALPVLFAAAAMTPAHFTRFSFLILLVQVVSGAVVTCIFRAAMLHYRTNRTAHIRLRITVSVTVICCAVFAGGAFAFDVHDWRPLLVVSLASGIPIFTEWLRHRAMTLDHRWEVVRADGLRLVVTMLISLSLFISDNPEVYYTLYCLAWFPSIVLLAVRVARPEVFCPMSRYRHLVAHLLVDFVVGQFMVILPLMVLGGLGNSTYLGGIRLAQTLLGPLNTVFAALTTNLFVDGVTSKSAMANDQVIRSGRRLATQLAVISAVFVPAVLVVIWVTGLSLRGVGNTELLVGIALVGILAILYNTSAVDAVVLRIVGHNRVATVGRTVLAISSVAGFTIGYLVAGVDGSLVIGFLASAIANPLCFVVPATFVYRSIRAEATPDPIPTAADDGVR</sequence>
<feature type="transmembrane region" description="Helical" evidence="1">
    <location>
        <begin position="184"/>
        <end position="202"/>
    </location>
</feature>
<feature type="transmembrane region" description="Helical" evidence="1">
    <location>
        <begin position="66"/>
        <end position="86"/>
    </location>
</feature>
<comment type="caution">
    <text evidence="2">The sequence shown here is derived from an EMBL/GenBank/DDBJ whole genome shotgun (WGS) entry which is preliminary data.</text>
</comment>
<dbReference type="AlphaFoldDB" id="A0A846WFR7"/>
<feature type="transmembrane region" description="Helical" evidence="1">
    <location>
        <begin position="256"/>
        <end position="276"/>
    </location>
</feature>